<dbReference type="EMBL" id="KZ155782">
    <property type="protein sequence ID" value="OUS46647.1"/>
    <property type="molecule type" value="Genomic_DNA"/>
</dbReference>
<evidence type="ECO:0000256" key="1">
    <source>
        <dbReference type="SAM" id="Phobius"/>
    </source>
</evidence>
<name>A0A1Y5IDE9_OSTTA</name>
<evidence type="ECO:0000313" key="2">
    <source>
        <dbReference type="EMBL" id="OUS46647.1"/>
    </source>
</evidence>
<proteinExistence type="predicted"/>
<dbReference type="AlphaFoldDB" id="A0A1Y5IDE9"/>
<sequence length="204" mass="21830">MVFPVRPNPAMMTWPFRSSTSSSFGCMLCTVFCGIISLSLLPNSARYGVIAIVNTTARFSCVASVALNNPTRTDSANVTKANSPPGPTYILARNEFTSDIPNSGPARHMTAILPIKSAAVIPRILPALWMKVAASIVMPTVMKNKPRRRPLNGAMSLSTCKWNSVSARSRPAKNAPSSIDRPSAWVRRAVPSATKSVVALKSSA</sequence>
<keyword evidence="1" id="KW-0812">Transmembrane</keyword>
<protein>
    <submittedName>
        <fullName evidence="2">Uncharacterized protein</fullName>
    </submittedName>
</protein>
<accession>A0A1Y5IDE9</accession>
<keyword evidence="1" id="KW-0472">Membrane</keyword>
<gene>
    <name evidence="2" type="ORF">BE221DRAFT_73985</name>
</gene>
<dbReference type="Proteomes" id="UP000195557">
    <property type="component" value="Unassembled WGS sequence"/>
</dbReference>
<keyword evidence="1" id="KW-1133">Transmembrane helix</keyword>
<organism evidence="2">
    <name type="scientific">Ostreococcus tauri</name>
    <name type="common">Marine green alga</name>
    <dbReference type="NCBI Taxonomy" id="70448"/>
    <lineage>
        <taxon>Eukaryota</taxon>
        <taxon>Viridiplantae</taxon>
        <taxon>Chlorophyta</taxon>
        <taxon>Mamiellophyceae</taxon>
        <taxon>Mamiellales</taxon>
        <taxon>Bathycoccaceae</taxon>
        <taxon>Ostreococcus</taxon>
    </lineage>
</organism>
<feature type="transmembrane region" description="Helical" evidence="1">
    <location>
        <begin position="20"/>
        <end position="41"/>
    </location>
</feature>
<reference evidence="2" key="1">
    <citation type="submission" date="2017-04" db="EMBL/GenBank/DDBJ databases">
        <title>Population genomics of picophytoplankton unveils novel chromosome hypervariability.</title>
        <authorList>
            <consortium name="DOE Joint Genome Institute"/>
            <person name="Blanc-Mathieu R."/>
            <person name="Krasovec M."/>
            <person name="Hebrard M."/>
            <person name="Yau S."/>
            <person name="Desgranges E."/>
            <person name="Martin J."/>
            <person name="Schackwitz W."/>
            <person name="Kuo A."/>
            <person name="Salin G."/>
            <person name="Donnadieu C."/>
            <person name="Desdevises Y."/>
            <person name="Sanchez-Ferandin S."/>
            <person name="Moreau H."/>
            <person name="Rivals E."/>
            <person name="Grigoriev I.V."/>
            <person name="Grimsley N."/>
            <person name="Eyre-Walker A."/>
            <person name="Piganeau G."/>
        </authorList>
    </citation>
    <scope>NUCLEOTIDE SEQUENCE [LARGE SCALE GENOMIC DNA]</scope>
    <source>
        <strain evidence="2">RCC 1115</strain>
    </source>
</reference>